<dbReference type="KEGG" id="ahal:FTX54_010730"/>
<dbReference type="RefSeq" id="WP_147804656.1">
    <property type="nucleotide sequence ID" value="NZ_CP144914.1"/>
</dbReference>
<dbReference type="InterPro" id="IPR038396">
    <property type="entry name" value="SpoIIAA-like_sf"/>
</dbReference>
<reference evidence="1 2" key="1">
    <citation type="submission" date="2024-01" db="EMBL/GenBank/DDBJ databases">
        <title>Complete Genome Sequence of Alkalicoccus halolimnae BZ-SZ-XJ29T, a Moderately Halophilic Bacterium Isolated from a Salt Lake.</title>
        <authorList>
            <person name="Zhao B."/>
        </authorList>
    </citation>
    <scope>NUCLEOTIDE SEQUENCE [LARGE SCALE GENOMIC DNA]</scope>
    <source>
        <strain evidence="1 2">BZ-SZ-XJ29</strain>
    </source>
</reference>
<dbReference type="Proteomes" id="UP000321816">
    <property type="component" value="Chromosome"/>
</dbReference>
<protein>
    <submittedName>
        <fullName evidence="1">STAS/SEC14 domain-containing protein</fullName>
    </submittedName>
</protein>
<accession>A0A5C7FDH0</accession>
<name>A0A5C7FDH0_9BACI</name>
<organism evidence="1 2">
    <name type="scientific">Alkalicoccus halolimnae</name>
    <dbReference type="NCBI Taxonomy" id="1667239"/>
    <lineage>
        <taxon>Bacteria</taxon>
        <taxon>Bacillati</taxon>
        <taxon>Bacillota</taxon>
        <taxon>Bacilli</taxon>
        <taxon>Bacillales</taxon>
        <taxon>Bacillaceae</taxon>
        <taxon>Alkalicoccus</taxon>
    </lineage>
</organism>
<dbReference type="Gene3D" id="3.40.50.10600">
    <property type="entry name" value="SpoIIaa-like domains"/>
    <property type="match status" value="1"/>
</dbReference>
<dbReference type="Pfam" id="PF11964">
    <property type="entry name" value="SpoIIAA-like"/>
    <property type="match status" value="1"/>
</dbReference>
<dbReference type="OrthoDB" id="9811577at2"/>
<dbReference type="InterPro" id="IPR021866">
    <property type="entry name" value="SpoIIAA-like"/>
</dbReference>
<evidence type="ECO:0000313" key="2">
    <source>
        <dbReference type="Proteomes" id="UP000321816"/>
    </source>
</evidence>
<proteinExistence type="predicted"/>
<sequence>MFRKLDTSEGDILEFETKGKLTDEENEQAMNEVKRIIETNGKIRMLEYAVEMPKVSPTSIKEYLSFAKDNMKNIEKYALVSDSSIASGLVKASDPFTKANFRSFGTEDVEKARKWLRQRDEE</sequence>
<dbReference type="SUPFAM" id="SSF52091">
    <property type="entry name" value="SpoIIaa-like"/>
    <property type="match status" value="1"/>
</dbReference>
<keyword evidence="2" id="KW-1185">Reference proteome</keyword>
<dbReference type="EMBL" id="CP144914">
    <property type="protein sequence ID" value="WWD78899.1"/>
    <property type="molecule type" value="Genomic_DNA"/>
</dbReference>
<dbReference type="InterPro" id="IPR036513">
    <property type="entry name" value="STAS_dom_sf"/>
</dbReference>
<gene>
    <name evidence="1" type="ORF">FTX54_010730</name>
</gene>
<dbReference type="AlphaFoldDB" id="A0A5C7FDH0"/>
<evidence type="ECO:0000313" key="1">
    <source>
        <dbReference type="EMBL" id="WWD78899.1"/>
    </source>
</evidence>